<keyword evidence="10" id="KW-1185">Reference proteome</keyword>
<comment type="caution">
    <text evidence="9">The sequence shown here is derived from an EMBL/GenBank/DDBJ whole genome shotgun (WGS) entry which is preliminary data.</text>
</comment>
<feature type="region of interest" description="Disordered" evidence="6">
    <location>
        <begin position="229"/>
        <end position="269"/>
    </location>
</feature>
<dbReference type="SUPFAM" id="SSF56281">
    <property type="entry name" value="Metallo-hydrolase/oxidoreductase"/>
    <property type="match status" value="1"/>
</dbReference>
<reference evidence="9 10" key="1">
    <citation type="submission" date="2024-05" db="EMBL/GenBank/DDBJ databases">
        <title>A draft genome resource for the thread blight pathogen Marasmius tenuissimus strain MS-2.</title>
        <authorList>
            <person name="Yulfo-Soto G.E."/>
            <person name="Baruah I.K."/>
            <person name="Amoako-Attah I."/>
            <person name="Bukari Y."/>
            <person name="Meinhardt L.W."/>
            <person name="Bailey B.A."/>
            <person name="Cohen S.P."/>
        </authorList>
    </citation>
    <scope>NUCLEOTIDE SEQUENCE [LARGE SCALE GENOMIC DNA]</scope>
    <source>
        <strain evidence="9 10">MS-2</strain>
    </source>
</reference>
<comment type="similarity">
    <text evidence="2">Belongs to the DNA repair metallo-beta-lactamase (DRMBL) family.</text>
</comment>
<gene>
    <name evidence="9" type="primary">pso2</name>
    <name evidence="9" type="ORF">AAF712_012796</name>
</gene>
<evidence type="ECO:0000313" key="9">
    <source>
        <dbReference type="EMBL" id="KAL0060427.1"/>
    </source>
</evidence>
<dbReference type="Pfam" id="PF07522">
    <property type="entry name" value="DRMBL"/>
    <property type="match status" value="1"/>
</dbReference>
<dbReference type="Proteomes" id="UP001437256">
    <property type="component" value="Unassembled WGS sequence"/>
</dbReference>
<evidence type="ECO:0000259" key="7">
    <source>
        <dbReference type="Pfam" id="PF07522"/>
    </source>
</evidence>
<protein>
    <submittedName>
        <fullName evidence="9">DNA cross-link repair protein PSO2/SNM1</fullName>
    </submittedName>
</protein>
<dbReference type="PANTHER" id="PTHR23240:SF6">
    <property type="entry name" value="DNA CROSS-LINK REPAIR 1A PROTEIN"/>
    <property type="match status" value="1"/>
</dbReference>
<evidence type="ECO:0000259" key="8">
    <source>
        <dbReference type="Pfam" id="PF12706"/>
    </source>
</evidence>
<feature type="region of interest" description="Disordered" evidence="6">
    <location>
        <begin position="1"/>
        <end position="166"/>
    </location>
</feature>
<evidence type="ECO:0000256" key="3">
    <source>
        <dbReference type="ARBA" id="ARBA00022763"/>
    </source>
</evidence>
<dbReference type="EMBL" id="JBBXMP010000177">
    <property type="protein sequence ID" value="KAL0060427.1"/>
    <property type="molecule type" value="Genomic_DNA"/>
</dbReference>
<sequence>MAKKKAPPTQSSTLLNWFSQDASSSSKGKGPTKKPPSTQLKRKKSNNKAMPLDPNDIIVIPSDTEDEKEDARPDVKKRRRSKEGEGRSRSAREVVKEETVEIASPKEEPKDIIMTSSDTAMAEVSSFGLPDESLLPSNRPPASHTFDLPVLSPKEDEDSLFGVPSLLLGPTEPSPISHPVNAEAGPSTLVRECSNLDVKNADSTQFEEDWIMDDDEAVKIDDAEDEVEFVHSQPRPITPQSEHTTSKQKLRPLSALPPSPQCPKSGTSDAENAYSVLMAFNKENEAWKEAQSAEDHSFRPTKANGSRRKAPFYKVLQGMPIAVDAFRYGAIPEVNAYFLTHAHSDHYTNLSSSWKNGPIYCSEGTANLIKHMLKVDPKWVHPLPMDVPTVIPNTGGVHVTLIEANHCPGSSLFFFEGKQTVNAGDSNFKSSYVGSDRTFRYLHCGDFRASPRHVFHPAVRGRKIDHVYLDTTYLDPKYTFPPQPLVISACAELAARIAENRSLSDQKSSFAMTSWLAPAAKEKEKQKEMKENILMVVGTYSIGKERIVKGMSIANALNSKIYCDSRKTAILRCQADPELDALLTSNPLAANVHVVPLGFITTDKLEPYVNKYKGHFTRAVGFRPTGWTYTPPAGEQAPTVASVIARVQKNNYTYADLQLSRNSTSKLQLYPVPYSEHSSFSELTCFAMSFEWTRMIATVNVGSEASRGKMAKWMSKWEAERKKKGKEYTVPNRHGDYW</sequence>
<comment type="subcellular location">
    <subcellularLocation>
        <location evidence="1">Nucleus</location>
    </subcellularLocation>
</comment>
<proteinExistence type="inferred from homology"/>
<dbReference type="Gene3D" id="3.60.15.10">
    <property type="entry name" value="Ribonuclease Z/Hydroxyacylglutathione hydrolase-like"/>
    <property type="match status" value="1"/>
</dbReference>
<evidence type="ECO:0000256" key="4">
    <source>
        <dbReference type="ARBA" id="ARBA00023204"/>
    </source>
</evidence>
<evidence type="ECO:0000313" key="10">
    <source>
        <dbReference type="Proteomes" id="UP001437256"/>
    </source>
</evidence>
<dbReference type="PANTHER" id="PTHR23240">
    <property type="entry name" value="DNA CROSS-LINK REPAIR PROTEIN PSO2/SNM1-RELATED"/>
    <property type="match status" value="1"/>
</dbReference>
<feature type="compositionally biased region" description="Basic and acidic residues" evidence="6">
    <location>
        <begin position="82"/>
        <end position="111"/>
    </location>
</feature>
<evidence type="ECO:0000256" key="6">
    <source>
        <dbReference type="SAM" id="MobiDB-lite"/>
    </source>
</evidence>
<organism evidence="9 10">
    <name type="scientific">Marasmius tenuissimus</name>
    <dbReference type="NCBI Taxonomy" id="585030"/>
    <lineage>
        <taxon>Eukaryota</taxon>
        <taxon>Fungi</taxon>
        <taxon>Dikarya</taxon>
        <taxon>Basidiomycota</taxon>
        <taxon>Agaricomycotina</taxon>
        <taxon>Agaricomycetes</taxon>
        <taxon>Agaricomycetidae</taxon>
        <taxon>Agaricales</taxon>
        <taxon>Marasmiineae</taxon>
        <taxon>Marasmiaceae</taxon>
        <taxon>Marasmius</taxon>
    </lineage>
</organism>
<dbReference type="InterPro" id="IPR011084">
    <property type="entry name" value="DRMBL"/>
</dbReference>
<feature type="compositionally biased region" description="Polar residues" evidence="6">
    <location>
        <begin position="8"/>
        <end position="22"/>
    </location>
</feature>
<dbReference type="Gene3D" id="3.40.50.12650">
    <property type="match status" value="1"/>
</dbReference>
<dbReference type="Pfam" id="PF12706">
    <property type="entry name" value="Lactamase_B_2"/>
    <property type="match status" value="1"/>
</dbReference>
<feature type="domain" description="DNA repair metallo-beta-lactamase" evidence="7">
    <location>
        <begin position="578"/>
        <end position="702"/>
    </location>
</feature>
<evidence type="ECO:0000256" key="5">
    <source>
        <dbReference type="ARBA" id="ARBA00023242"/>
    </source>
</evidence>
<keyword evidence="5" id="KW-0539">Nucleus</keyword>
<dbReference type="InterPro" id="IPR001279">
    <property type="entry name" value="Metallo-B-lactamas"/>
</dbReference>
<evidence type="ECO:0000256" key="2">
    <source>
        <dbReference type="ARBA" id="ARBA00010304"/>
    </source>
</evidence>
<accession>A0ABR2ZGR1</accession>
<keyword evidence="3" id="KW-0227">DNA damage</keyword>
<evidence type="ECO:0000256" key="1">
    <source>
        <dbReference type="ARBA" id="ARBA00004123"/>
    </source>
</evidence>
<dbReference type="InterPro" id="IPR036866">
    <property type="entry name" value="RibonucZ/Hydroxyglut_hydro"/>
</dbReference>
<feature type="domain" description="Metallo-beta-lactamase" evidence="8">
    <location>
        <begin position="330"/>
        <end position="497"/>
    </location>
</feature>
<name>A0ABR2ZGR1_9AGAR</name>
<dbReference type="CDD" id="cd16273">
    <property type="entry name" value="SNM1A-1C-like_MBL-fold"/>
    <property type="match status" value="1"/>
</dbReference>
<keyword evidence="4" id="KW-0234">DNA repair</keyword>